<evidence type="ECO:0000256" key="2">
    <source>
        <dbReference type="SAM" id="Phobius"/>
    </source>
</evidence>
<comment type="caution">
    <text evidence="3">The sequence shown here is derived from an EMBL/GenBank/DDBJ whole genome shotgun (WGS) entry which is preliminary data.</text>
</comment>
<protein>
    <recommendedName>
        <fullName evidence="5">Tail specific protease domain-containing protein</fullName>
    </recommendedName>
</protein>
<evidence type="ECO:0008006" key="5">
    <source>
        <dbReference type="Google" id="ProtNLM"/>
    </source>
</evidence>
<dbReference type="Proteomes" id="UP001281761">
    <property type="component" value="Unassembled WGS sequence"/>
</dbReference>
<keyword evidence="2" id="KW-1133">Transmembrane helix</keyword>
<feature type="region of interest" description="Disordered" evidence="1">
    <location>
        <begin position="273"/>
        <end position="309"/>
    </location>
</feature>
<accession>A0ABQ9YAT3</accession>
<feature type="transmembrane region" description="Helical" evidence="2">
    <location>
        <begin position="715"/>
        <end position="741"/>
    </location>
</feature>
<evidence type="ECO:0000313" key="4">
    <source>
        <dbReference type="Proteomes" id="UP001281761"/>
    </source>
</evidence>
<proteinExistence type="predicted"/>
<dbReference type="PANTHER" id="PTHR37049:SF4">
    <property type="entry name" value="RHODANESE DOMAIN-CONTAINING PROTEIN"/>
    <property type="match status" value="1"/>
</dbReference>
<dbReference type="InterPro" id="IPR029045">
    <property type="entry name" value="ClpP/crotonase-like_dom_sf"/>
</dbReference>
<dbReference type="SUPFAM" id="SSF52096">
    <property type="entry name" value="ClpP/crotonase"/>
    <property type="match status" value="1"/>
</dbReference>
<reference evidence="3 4" key="1">
    <citation type="journal article" date="2022" name="bioRxiv">
        <title>Genomics of Preaxostyla Flagellates Illuminates Evolutionary Transitions and the Path Towards Mitochondrial Loss.</title>
        <authorList>
            <person name="Novak L.V.F."/>
            <person name="Treitli S.C."/>
            <person name="Pyrih J."/>
            <person name="Halakuc P."/>
            <person name="Pipaliya S.V."/>
            <person name="Vacek V."/>
            <person name="Brzon O."/>
            <person name="Soukal P."/>
            <person name="Eme L."/>
            <person name="Dacks J.B."/>
            <person name="Karnkowska A."/>
            <person name="Elias M."/>
            <person name="Hampl V."/>
        </authorList>
    </citation>
    <scope>NUCLEOTIDE SEQUENCE [LARGE SCALE GENOMIC DNA]</scope>
    <source>
        <strain evidence="3">NAU3</strain>
        <tissue evidence="3">Gut</tissue>
    </source>
</reference>
<keyword evidence="4" id="KW-1185">Reference proteome</keyword>
<evidence type="ECO:0000256" key="1">
    <source>
        <dbReference type="SAM" id="MobiDB-lite"/>
    </source>
</evidence>
<gene>
    <name evidence="3" type="ORF">BLNAU_4268</name>
</gene>
<dbReference type="PANTHER" id="PTHR37049">
    <property type="entry name" value="PEPTIDASE S41 FAMILY PROTEIN"/>
    <property type="match status" value="1"/>
</dbReference>
<dbReference type="InterPro" id="IPR052766">
    <property type="entry name" value="S41A_metabolite_peptidase"/>
</dbReference>
<evidence type="ECO:0000313" key="3">
    <source>
        <dbReference type="EMBL" id="KAK2960871.1"/>
    </source>
</evidence>
<dbReference type="EMBL" id="JARBJD010000020">
    <property type="protein sequence ID" value="KAK2960871.1"/>
    <property type="molecule type" value="Genomic_DNA"/>
</dbReference>
<dbReference type="Gene3D" id="3.90.226.10">
    <property type="entry name" value="2-enoyl-CoA Hydratase, Chain A, domain 1"/>
    <property type="match status" value="1"/>
</dbReference>
<sequence>MILVVSLIARLSCDLDCKFRADSVYSHKQAVDCIRSVKLDVENLEQDRVINILDEIVQNDVFLDIIQSPQGSYETQTDVKEELSKLRDKKYETAEAFYSDVGTIFTDLKNPHSLFTKPCQANFTFALPFGIQATVDETTDPISIIITLTDLPTQYAKITDHYLTALKGKDYRNCVVTGVFPNEQGEYQDAYQGIREWANTHVYRSRIESSRFNAAIRSDFAIRRVATMQIPEEKILLKVKNTDTGVEENIELPFLSVVQGDFDKMDDICPIYVPPEESHPKTDPMSFSSISSARRRSTKDLELPRPQVTNTTTSNSKVAVILDSKYIKAYQTDVKVGDATEKAAILRIPDFNPEVEEMEWYLTNLTKSFELFKTNGITRLLVDLRANPGGYVALGLRTLQYMSPNLYPVMGQYDVRYSDLHTALDKQDELTLVNRHEYKSTKHVTEWYKAAVKRKFKNTKGVAFEYNYSKLYSIEICDDERQWEKAYRVLKKGAPITFDQQHLMFLTDGLCSSTCANVLKRADEAYLGRVYHLGGFPGEETTNVDIASAPGGSVLDSEWLFPLVQEYSKEKGFENKPVHFVRNGSLLRWTYEEIYSTNNKTSTIPQEFTLNEPDTVIHLYPNNNDFSLEGYETIMDHISPHLNQCQEWEVKISERCAPDTKNHLLKGHPCSPQGEFDEDNCVSAKCEKGYFNMYEGSDIFHCVPIPVHGEENAPWMLLLPLLIVVAGMVVSVVVSIVYCVVRNSKNLYRKMKTN</sequence>
<keyword evidence="2" id="KW-0472">Membrane</keyword>
<organism evidence="3 4">
    <name type="scientific">Blattamonas nauphoetae</name>
    <dbReference type="NCBI Taxonomy" id="2049346"/>
    <lineage>
        <taxon>Eukaryota</taxon>
        <taxon>Metamonada</taxon>
        <taxon>Preaxostyla</taxon>
        <taxon>Oxymonadida</taxon>
        <taxon>Blattamonas</taxon>
    </lineage>
</organism>
<name>A0ABQ9YAT3_9EUKA</name>
<keyword evidence="2" id="KW-0812">Transmembrane</keyword>